<dbReference type="SUPFAM" id="SSF82171">
    <property type="entry name" value="DPP6 N-terminal domain-like"/>
    <property type="match status" value="1"/>
</dbReference>
<protein>
    <submittedName>
        <fullName evidence="5">Uncharacterized protein</fullName>
    </submittedName>
</protein>
<dbReference type="Gene3D" id="2.60.40.1120">
    <property type="entry name" value="Carboxypeptidase-like, regulatory domain"/>
    <property type="match status" value="7"/>
</dbReference>
<feature type="compositionally biased region" description="Polar residues" evidence="4">
    <location>
        <begin position="1653"/>
        <end position="1665"/>
    </location>
</feature>
<dbReference type="InterPro" id="IPR013783">
    <property type="entry name" value="Ig-like_fold"/>
</dbReference>
<dbReference type="RefSeq" id="WP_165864009.1">
    <property type="nucleotide sequence ID" value="NZ_AP025739.1"/>
</dbReference>
<reference evidence="5 6" key="1">
    <citation type="journal article" date="2019" name="Int. J. Syst. Evol. Microbiol.">
        <title>Capsulimonas corticalis gen. nov., sp. nov., an aerobic capsulated bacterium, of a novel bacterial order, Capsulimonadales ord. nov., of the class Armatimonadia of the phylum Armatimonadetes.</title>
        <authorList>
            <person name="Li J."/>
            <person name="Kudo C."/>
            <person name="Tonouchi A."/>
        </authorList>
    </citation>
    <scope>NUCLEOTIDE SEQUENCE [LARGE SCALE GENOMIC DNA]</scope>
    <source>
        <strain evidence="5 6">AX-7</strain>
    </source>
</reference>
<evidence type="ECO:0000313" key="5">
    <source>
        <dbReference type="EMBL" id="BDI28268.1"/>
    </source>
</evidence>
<dbReference type="InterPro" id="IPR011659">
    <property type="entry name" value="WD40"/>
</dbReference>
<proteinExistence type="inferred from homology"/>
<dbReference type="GO" id="GO:0030246">
    <property type="term" value="F:carbohydrate binding"/>
    <property type="evidence" value="ECO:0007669"/>
    <property type="project" value="InterPro"/>
</dbReference>
<dbReference type="KEGG" id="ccot:CCAX7_003190"/>
<evidence type="ECO:0000256" key="4">
    <source>
        <dbReference type="SAM" id="MobiDB-lite"/>
    </source>
</evidence>
<dbReference type="Proteomes" id="UP000287394">
    <property type="component" value="Chromosome"/>
</dbReference>
<feature type="compositionally biased region" description="Polar residues" evidence="4">
    <location>
        <begin position="1673"/>
        <end position="1685"/>
    </location>
</feature>
<evidence type="ECO:0000313" key="6">
    <source>
        <dbReference type="Proteomes" id="UP000287394"/>
    </source>
</evidence>
<organism evidence="5 6">
    <name type="scientific">Capsulimonas corticalis</name>
    <dbReference type="NCBI Taxonomy" id="2219043"/>
    <lineage>
        <taxon>Bacteria</taxon>
        <taxon>Bacillati</taxon>
        <taxon>Armatimonadota</taxon>
        <taxon>Armatimonadia</taxon>
        <taxon>Capsulimonadales</taxon>
        <taxon>Capsulimonadaceae</taxon>
        <taxon>Capsulimonas</taxon>
    </lineage>
</organism>
<dbReference type="Gene3D" id="2.60.40.10">
    <property type="entry name" value="Immunoglobulins"/>
    <property type="match status" value="1"/>
</dbReference>
<comment type="similarity">
    <text evidence="1">Belongs to the serine-aspartate repeat-containing protein (SDr) family.</text>
</comment>
<feature type="region of interest" description="Disordered" evidence="4">
    <location>
        <begin position="1648"/>
        <end position="1685"/>
    </location>
</feature>
<sequence>MNARFRHLRIATLCSIFLALILTGILAALSPQASIAQRGNTANALALNGMLNASSLGGSAVQTPLRYPYVQDPIHAAFSQSKASANAASAPVTISEAVQTFDVFAPSPDFQPLAGPLTPTNKTPVWTSDEQFIVFASNRPGVNGADGHFHLWIIDADGGAPAQLTNSAGDEFYPVLSPSNNQIAFTSDAQTPGTQNLFYAPFSKNPASPINVASLNSPTVRTIHDLATGFSNVGRPAWSPKEERLAFSALTNVGPDAGHSHVYYLYVKSAGYLENGGNPNPPGKLTFGNEEDKDVAWSPDGAYLVFTSNATGFGNTGTPFDPNTGATPVAAMGVNADTSTRLFALNADTGTLPTTLVSLNGVLTPGPNDGGAAWADVTSVNRGYVAFHRAVPNTGGGGGIHFQIYFWLAENANGTLNPFTDNDATAQALNTSNTQNSNDLYPAWPRLLKRTALTYQSNRSVTYQDPANNNAPVETAITLVPGGGVGGVGVDYVGILESAIQYINPPKLLRFNAGEIVHINAGDNYIAPTAGDPSGSAKRLISPSTHATFTVRLSDRESGLDDNNVYLQFKDPDSKYQDTRLGGVGMEHKVFTHGNLGNVNNPGLVQSLANFGFDPFTTIGGAIGYTGAAGVAFDGNNILGVGHTDLTLNNGGANVAGPTRLPGYNPAQFTAWGQEFECQYLNANYYAGNANQADPTPLQYGTPFYLAGFDDQQPNSAPTARPEWLKLTRLPANKQDSNGGVLYSTTTGWKVPASPSDYYIDVIAYDKAKNWRIFDNVWGFNSHPFAGSAGILVVSDYTLGQKFVTSAQVQSGASNLYPTFYGTESYYTDIDTDLLPNSAQVAIALKGYPKVTEAAIPPSATATPSNLQAYTSFEDGDSTADVVLRWGAPTPTPTSYLIFRTTVNGNTSLLTQQLAGTATRFVDRSLNGGDPKSGTDYIYFVSPQGNGGGTAQLAFKMPDITDLKSNGVVDIPLGGPRANLSQFDNPLADQPRTFPAAKNALGVSSFGATPPGNGPNGSPAYDNTLFYQANSAAIDSQKYDIWRILSRGPVSDAVLTSYASNPTFQPAVNDNGLNEPGANFPDARKCVLWVAPYANQLVTGPGTIQDPATQTQLTNFVAAGGRLFVSGAHIGSAITTNGAASNTPTDFIGSVLGAKYTGQTTIDLVLPFLNPAGATGNRLTFDPYFNQNTNIGAYTFDFIYTTDDNRPYQYSPPSAHPMIIANNDGQAFDAGVRANWRNDGSLDQFGQFVEQYGLRIFSGDVDTVQALPGMHNDITYSGNAGLIYHEDTAGNGGRVIYAPFGLEGIGMEYYRVTKGQDFYLPYNMRPNLVHNVVTYLRSGTVNGQVTDSRNGGTGVGDAIVYLLPNGPTAIPGMPTGRTVYSGKTDPKGNYSIDGVETGAYIAVAYKSGYSRGTSSLAYGVEALQTTPITVSIAKLDNGSITGHVKYQDGAPANNATVSFTAPDGTLVTGSTDTTGLYTISAPSAADPGLTYTNGIATKTGATTNPPVSVTVASGKSVTQDFVLPPVPSFFTGTVTDATTHQPLQGVTVAFTVSGGTTVAGTTTTAADGTYTSPNLPSGDYDITATLAPDYLIGTALAVHAQEGETTTQDFALTKASPGSLSGVVKYADGRTVAGAKVVFTPTPSGTALTTTTDSNGHYSIASVPSGTDPGKSYSAQSSKGHSSSPVLTTIVPSGQAVVQNFTMPIPPGNFFGKISEYGTTNPLVGATVTFTPASGPSVQVLTDVNGGYNSGNLVAGTYTITASDAPDYEPTAITGIVLAEDATVGKNIGLKKVVGAHISGVVRSPSGVPVPAATITFVAPGKAPLTTTTDLTGAYVITNLPTVSDPGLQYTGTATKGAATSASATVTVTSGAVLKQNFTLEPPQGTFTGTVTDAATNKPLFGATVTFTPLQGADRTPATATTAVDGTYTSPALNFGNYQVVATLAPKYLPQTVSPVYLADSVTTTQNLKLTKAPNGVIGGLVTFANAPSGTGPVGGATVTITPSDGSTPITVNTSASVTTGANGSVNYQASVSPGGYTVTVSKAGYVSSSSVTVTLASSGFQRANLTFDPIATIPAGVRMISAPYDYSNVSLDALLGVGQPAGSVRIAIWQPLLLNYVLNPTAPADALHIGYGYWVKLAANTNIYNTGVAPTAASVSVPLHKYWNQIGVPSTTSINVSDLTFTASDGSSLTFAQASAPDRNIVDKTLYSYDTASNAYVPVTAGGTLTPWQGYWIKVYKDTTVTIPTNATAVTGAFTRRH</sequence>
<dbReference type="InterPro" id="IPR011042">
    <property type="entry name" value="6-blade_b-propeller_TolB-like"/>
</dbReference>
<dbReference type="InterPro" id="IPR008969">
    <property type="entry name" value="CarboxyPept-like_regulatory"/>
</dbReference>
<keyword evidence="3" id="KW-0732">Signal</keyword>
<evidence type="ECO:0000256" key="2">
    <source>
        <dbReference type="ARBA" id="ARBA00022525"/>
    </source>
</evidence>
<dbReference type="PANTHER" id="PTHR36108:SF13">
    <property type="entry name" value="COLOSSIN-B-RELATED"/>
    <property type="match status" value="1"/>
</dbReference>
<keyword evidence="2" id="KW-0964">Secreted</keyword>
<dbReference type="Gene3D" id="2.120.10.30">
    <property type="entry name" value="TolB, C-terminal domain"/>
    <property type="match status" value="2"/>
</dbReference>
<evidence type="ECO:0000256" key="3">
    <source>
        <dbReference type="ARBA" id="ARBA00022729"/>
    </source>
</evidence>
<keyword evidence="6" id="KW-1185">Reference proteome</keyword>
<dbReference type="SUPFAM" id="SSF49464">
    <property type="entry name" value="Carboxypeptidase regulatory domain-like"/>
    <property type="match status" value="2"/>
</dbReference>
<dbReference type="Pfam" id="PF07676">
    <property type="entry name" value="PD40"/>
    <property type="match status" value="2"/>
</dbReference>
<dbReference type="PANTHER" id="PTHR36108">
    <property type="entry name" value="COLOSSIN-B-RELATED"/>
    <property type="match status" value="1"/>
</dbReference>
<dbReference type="Pfam" id="PF13620">
    <property type="entry name" value="CarboxypepD_reg"/>
    <property type="match status" value="5"/>
</dbReference>
<evidence type="ECO:0000256" key="1">
    <source>
        <dbReference type="ARBA" id="ARBA00007257"/>
    </source>
</evidence>
<accession>A0A402CS69</accession>
<name>A0A402CS69_9BACT</name>
<dbReference type="EMBL" id="AP025739">
    <property type="protein sequence ID" value="BDI28268.1"/>
    <property type="molecule type" value="Genomic_DNA"/>
</dbReference>
<dbReference type="SUPFAM" id="SSF49452">
    <property type="entry name" value="Starch-binding domain-like"/>
    <property type="match status" value="4"/>
</dbReference>
<dbReference type="InterPro" id="IPR013784">
    <property type="entry name" value="Carb-bd-like_fold"/>
</dbReference>
<dbReference type="SUPFAM" id="SSF49478">
    <property type="entry name" value="Cna protein B-type domain"/>
    <property type="match status" value="1"/>
</dbReference>
<gene>
    <name evidence="5" type="ORF">CCAX7_003190</name>
</gene>